<dbReference type="Proteomes" id="UP000606008">
    <property type="component" value="Unassembled WGS sequence"/>
</dbReference>
<name>A0ABX0QM29_9BACT</name>
<keyword evidence="2" id="KW-1185">Reference proteome</keyword>
<dbReference type="RefSeq" id="WP_166692605.1">
    <property type="nucleotide sequence ID" value="NZ_WAEL01000005.1"/>
</dbReference>
<comment type="caution">
    <text evidence="1">The sequence shown here is derived from an EMBL/GenBank/DDBJ whole genome shotgun (WGS) entry which is preliminary data.</text>
</comment>
<accession>A0ABX0QM29</accession>
<evidence type="ECO:0000313" key="2">
    <source>
        <dbReference type="Proteomes" id="UP000606008"/>
    </source>
</evidence>
<proteinExistence type="predicted"/>
<reference evidence="1" key="1">
    <citation type="submission" date="2024-05" db="EMBL/GenBank/DDBJ databases">
        <authorList>
            <person name="Jung D.-H."/>
        </authorList>
    </citation>
    <scope>NUCLEOTIDE SEQUENCE</scope>
    <source>
        <strain evidence="1">JA-25</strain>
    </source>
</reference>
<sequence length="250" mass="29151">MANSNELLHLEDNMFCILLTGTIAPTNIPNLKRLDHKEREQDYYKAIEKWMSLNYPVVFIENSGYESKSINSLFESRPDCEFVQFVSSVSYLGKGHGEAEIINYGFEMSEILCKSVYIIKSSGRQYISNTTTIIESIKSSKLFVLCWLKRYLQYADSRFFVAKKDFFTSYLSKEMALIDEKNDIYFEHVLARAVHRSIADGELWLPPIDYPICYGISGTENLKYRTDLKSILKGRVIFKIMHRIFRNDFL</sequence>
<protein>
    <submittedName>
        <fullName evidence="1">Uncharacterized protein</fullName>
    </submittedName>
</protein>
<gene>
    <name evidence="1" type="ORF">F7231_15910</name>
</gene>
<organism evidence="1 2">
    <name type="scientific">Fibrivirga algicola</name>
    <dbReference type="NCBI Taxonomy" id="2950420"/>
    <lineage>
        <taxon>Bacteria</taxon>
        <taxon>Pseudomonadati</taxon>
        <taxon>Bacteroidota</taxon>
        <taxon>Cytophagia</taxon>
        <taxon>Cytophagales</taxon>
        <taxon>Spirosomataceae</taxon>
        <taxon>Fibrivirga</taxon>
    </lineage>
</organism>
<evidence type="ECO:0000313" key="1">
    <source>
        <dbReference type="EMBL" id="NID11658.1"/>
    </source>
</evidence>
<dbReference type="EMBL" id="WAEL01000005">
    <property type="protein sequence ID" value="NID11658.1"/>
    <property type="molecule type" value="Genomic_DNA"/>
</dbReference>